<sequence>MKGEVRIIGGQWRGRRLAFHDRPGLRPTPARGRETLFNWLGQSLVGWHCLDLFAGSGALGFEAASRGAAQVVLVEQDRLACVALRANAQRLGAEGVTVRQVQAHEWLETSGTTYDLIFLDPPFDSEEMSRVWSALSTHLRPGGWIYCESSRGMSESDLWREVRCTKVGQARLQLFQRR</sequence>
<protein>
    <submittedName>
        <fullName evidence="4">16S rRNA (Guanine(966)-N(2))-methyltransferase RsmD</fullName>
    </submittedName>
    <submittedName>
        <fullName evidence="3">Ribosomal RNA small subunit methyltransferase D</fullName>
        <ecNumber evidence="3 4">2.1.1.171</ecNumber>
    </submittedName>
</protein>
<dbReference type="Proteomes" id="UP000075653">
    <property type="component" value="Unassembled WGS sequence"/>
</dbReference>
<keyword evidence="1 3" id="KW-0489">Methyltransferase</keyword>
<organism evidence="3 5">
    <name type="scientific">Ferrovum myxofaciens</name>
    <dbReference type="NCBI Taxonomy" id="416213"/>
    <lineage>
        <taxon>Bacteria</taxon>
        <taxon>Pseudomonadati</taxon>
        <taxon>Pseudomonadota</taxon>
        <taxon>Betaproteobacteria</taxon>
        <taxon>Ferrovales</taxon>
        <taxon>Ferrovaceae</taxon>
        <taxon>Ferrovum</taxon>
    </lineage>
</organism>
<accession>A0A149W1S3</accession>
<dbReference type="PATRIC" id="fig|1789004.3.peg.69"/>
<dbReference type="GO" id="GO:0052913">
    <property type="term" value="F:16S rRNA (guanine(966)-N(2))-methyltransferase activity"/>
    <property type="evidence" value="ECO:0007669"/>
    <property type="project" value="UniProtKB-EC"/>
</dbReference>
<dbReference type="EC" id="2.1.1.171" evidence="3 4"/>
<dbReference type="Proteomes" id="UP000683551">
    <property type="component" value="Chromosome"/>
</dbReference>
<dbReference type="InterPro" id="IPR004398">
    <property type="entry name" value="RNA_MeTrfase_RsmD"/>
</dbReference>
<dbReference type="NCBIfam" id="TIGR00095">
    <property type="entry name" value="16S rRNA (guanine(966)-N(2))-methyltransferase RsmD"/>
    <property type="match status" value="1"/>
</dbReference>
<dbReference type="PANTHER" id="PTHR43542:SF1">
    <property type="entry name" value="METHYLTRANSFERASE"/>
    <property type="match status" value="1"/>
</dbReference>
<dbReference type="AlphaFoldDB" id="A0A8F3E6B3"/>
<dbReference type="PIRSF" id="PIRSF004553">
    <property type="entry name" value="CHP00095"/>
    <property type="match status" value="1"/>
</dbReference>
<dbReference type="OrthoDB" id="9803017at2"/>
<dbReference type="GO" id="GO:0003676">
    <property type="term" value="F:nucleic acid binding"/>
    <property type="evidence" value="ECO:0007669"/>
    <property type="project" value="InterPro"/>
</dbReference>
<gene>
    <name evidence="3" type="primary">rsmD</name>
    <name evidence="3" type="ORF">FEMY_00700</name>
    <name evidence="4" type="ORF">JZL65_06545</name>
</gene>
<accession>A0A8F3E6B3</accession>
<dbReference type="PROSITE" id="PS00092">
    <property type="entry name" value="N6_MTASE"/>
    <property type="match status" value="1"/>
</dbReference>
<keyword evidence="5" id="KW-1185">Reference proteome</keyword>
<reference evidence="3 5" key="1">
    <citation type="submission" date="2016-01" db="EMBL/GenBank/DDBJ databases">
        <title>Genome sequence of the acidophilic iron oxidising Ferrovum strain Z-31.</title>
        <authorList>
            <person name="Poehlein A."/>
            <person name="Ullrich S.R."/>
            <person name="Schloemann M."/>
            <person name="Muehling M."/>
            <person name="Daniel R."/>
        </authorList>
    </citation>
    <scope>NUCLEOTIDE SEQUENCE [LARGE SCALE GENOMIC DNA]</scope>
    <source>
        <strain evidence="3 5">Z-31</strain>
    </source>
</reference>
<dbReference type="EMBL" id="LRRD01000001">
    <property type="protein sequence ID" value="KXW59423.1"/>
    <property type="molecule type" value="Genomic_DNA"/>
</dbReference>
<name>A0A8F3E6B3_9PROT</name>
<dbReference type="InterPro" id="IPR002052">
    <property type="entry name" value="DNA_methylase_N6_adenine_CS"/>
</dbReference>
<keyword evidence="2 3" id="KW-0808">Transferase</keyword>
<dbReference type="PANTHER" id="PTHR43542">
    <property type="entry name" value="METHYLTRANSFERASE"/>
    <property type="match status" value="1"/>
</dbReference>
<reference evidence="4" key="2">
    <citation type="submission" date="2021-02" db="EMBL/GenBank/DDBJ databases">
        <title>Comparative genomics of Ferrovum myxofaciens strains, predominant extremophile bacteria forming large biofilm stalactites in acid mine ecosystems.</title>
        <authorList>
            <person name="Burkartova K."/>
            <person name="Ridl J."/>
            <person name="Pajer P."/>
            <person name="Falteisek L."/>
        </authorList>
    </citation>
    <scope>NUCLEOTIDE SEQUENCE</scope>
    <source>
        <strain evidence="4">MI1III</strain>
    </source>
</reference>
<dbReference type="Pfam" id="PF03602">
    <property type="entry name" value="Cons_hypoth95"/>
    <property type="match status" value="1"/>
</dbReference>
<dbReference type="InterPro" id="IPR029063">
    <property type="entry name" value="SAM-dependent_MTases_sf"/>
</dbReference>
<dbReference type="CDD" id="cd02440">
    <property type="entry name" value="AdoMet_MTases"/>
    <property type="match status" value="1"/>
</dbReference>
<proteinExistence type="predicted"/>
<evidence type="ECO:0000313" key="5">
    <source>
        <dbReference type="Proteomes" id="UP000075653"/>
    </source>
</evidence>
<evidence type="ECO:0000256" key="2">
    <source>
        <dbReference type="ARBA" id="ARBA00022679"/>
    </source>
</evidence>
<dbReference type="SUPFAM" id="SSF53335">
    <property type="entry name" value="S-adenosyl-L-methionine-dependent methyltransferases"/>
    <property type="match status" value="1"/>
</dbReference>
<dbReference type="EMBL" id="CP071137">
    <property type="protein sequence ID" value="QWY78715.1"/>
    <property type="molecule type" value="Genomic_DNA"/>
</dbReference>
<evidence type="ECO:0000313" key="4">
    <source>
        <dbReference type="EMBL" id="QWY78715.1"/>
    </source>
</evidence>
<evidence type="ECO:0000256" key="1">
    <source>
        <dbReference type="ARBA" id="ARBA00022603"/>
    </source>
</evidence>
<dbReference type="Gene3D" id="3.40.50.150">
    <property type="entry name" value="Vaccinia Virus protein VP39"/>
    <property type="match status" value="1"/>
</dbReference>
<evidence type="ECO:0000313" key="3">
    <source>
        <dbReference type="EMBL" id="KXW59423.1"/>
    </source>
</evidence>